<evidence type="ECO:0000256" key="1">
    <source>
        <dbReference type="SAM" id="MobiDB-lite"/>
    </source>
</evidence>
<sequence>MESVKSFFGNSNKESNLSHQQSQSGMNSGMSITNRWQRWSSHTSHTDSHGAVNSAMDNTNQFADKRKDSDNYFYIMWRA</sequence>
<reference evidence="2 3" key="1">
    <citation type="journal article" date="2007" name="Nature">
        <title>Evolution of genes and genomes on the Drosophila phylogeny.</title>
        <authorList>
            <consortium name="Drosophila 12 Genomes Consortium"/>
            <person name="Clark A.G."/>
            <person name="Eisen M.B."/>
            <person name="Smith D.R."/>
            <person name="Bergman C.M."/>
            <person name="Oliver B."/>
            <person name="Markow T.A."/>
            <person name="Kaufman T.C."/>
            <person name="Kellis M."/>
            <person name="Gelbart W."/>
            <person name="Iyer V.N."/>
            <person name="Pollard D.A."/>
            <person name="Sackton T.B."/>
            <person name="Larracuente A.M."/>
            <person name="Singh N.D."/>
            <person name="Abad J.P."/>
            <person name="Abt D.N."/>
            <person name="Adryan B."/>
            <person name="Aguade M."/>
            <person name="Akashi H."/>
            <person name="Anderson W.W."/>
            <person name="Aquadro C.F."/>
            <person name="Ardell D.H."/>
            <person name="Arguello R."/>
            <person name="Artieri C.G."/>
            <person name="Barbash D.A."/>
            <person name="Barker D."/>
            <person name="Barsanti P."/>
            <person name="Batterham P."/>
            <person name="Batzoglou S."/>
            <person name="Begun D."/>
            <person name="Bhutkar A."/>
            <person name="Blanco E."/>
            <person name="Bosak S.A."/>
            <person name="Bradley R.K."/>
            <person name="Brand A.D."/>
            <person name="Brent M.R."/>
            <person name="Brooks A.N."/>
            <person name="Brown R.H."/>
            <person name="Butlin R.K."/>
            <person name="Caggese C."/>
            <person name="Calvi B.R."/>
            <person name="Bernardo de Carvalho A."/>
            <person name="Caspi A."/>
            <person name="Castrezana S."/>
            <person name="Celniker S.E."/>
            <person name="Chang J.L."/>
            <person name="Chapple C."/>
            <person name="Chatterji S."/>
            <person name="Chinwalla A."/>
            <person name="Civetta A."/>
            <person name="Clifton S.W."/>
            <person name="Comeron J.M."/>
            <person name="Costello J.C."/>
            <person name="Coyne J.A."/>
            <person name="Daub J."/>
            <person name="David R.G."/>
            <person name="Delcher A.L."/>
            <person name="Delehaunty K."/>
            <person name="Do C.B."/>
            <person name="Ebling H."/>
            <person name="Edwards K."/>
            <person name="Eickbush T."/>
            <person name="Evans J.D."/>
            <person name="Filipski A."/>
            <person name="Findeiss S."/>
            <person name="Freyhult E."/>
            <person name="Fulton L."/>
            <person name="Fulton R."/>
            <person name="Garcia A.C."/>
            <person name="Gardiner A."/>
            <person name="Garfield D.A."/>
            <person name="Garvin B.E."/>
            <person name="Gibson G."/>
            <person name="Gilbert D."/>
            <person name="Gnerre S."/>
            <person name="Godfrey J."/>
            <person name="Good R."/>
            <person name="Gotea V."/>
            <person name="Gravely B."/>
            <person name="Greenberg A.J."/>
            <person name="Griffiths-Jones S."/>
            <person name="Gross S."/>
            <person name="Guigo R."/>
            <person name="Gustafson E.A."/>
            <person name="Haerty W."/>
            <person name="Hahn M.W."/>
            <person name="Halligan D.L."/>
            <person name="Halpern A.L."/>
            <person name="Halter G.M."/>
            <person name="Han M.V."/>
            <person name="Heger A."/>
            <person name="Hillier L."/>
            <person name="Hinrichs A.S."/>
            <person name="Holmes I."/>
            <person name="Hoskins R.A."/>
            <person name="Hubisz M.J."/>
            <person name="Hultmark D."/>
            <person name="Huntley M.A."/>
            <person name="Jaffe D.B."/>
            <person name="Jagadeeshan S."/>
            <person name="Jeck W.R."/>
            <person name="Johnson J."/>
            <person name="Jones C.D."/>
            <person name="Jordan W.C."/>
            <person name="Karpen G.H."/>
            <person name="Kataoka E."/>
            <person name="Keightley P.D."/>
            <person name="Kheradpour P."/>
            <person name="Kirkness E.F."/>
            <person name="Koerich L.B."/>
            <person name="Kristiansen K."/>
            <person name="Kudrna D."/>
            <person name="Kulathinal R.J."/>
            <person name="Kumar S."/>
            <person name="Kwok R."/>
            <person name="Lander E."/>
            <person name="Langley C.H."/>
            <person name="Lapoint R."/>
            <person name="Lazzaro B.P."/>
            <person name="Lee S.J."/>
            <person name="Levesque L."/>
            <person name="Li R."/>
            <person name="Lin C.F."/>
            <person name="Lin M.F."/>
            <person name="Lindblad-Toh K."/>
            <person name="Llopart A."/>
            <person name="Long M."/>
            <person name="Low L."/>
            <person name="Lozovsky E."/>
            <person name="Lu J."/>
            <person name="Luo M."/>
            <person name="Machado C.A."/>
            <person name="Makalowski W."/>
            <person name="Marzo M."/>
            <person name="Matsuda M."/>
            <person name="Matzkin L."/>
            <person name="McAllister B."/>
            <person name="McBride C.S."/>
            <person name="McKernan B."/>
            <person name="McKernan K."/>
            <person name="Mendez-Lago M."/>
            <person name="Minx P."/>
            <person name="Mollenhauer M.U."/>
            <person name="Montooth K."/>
            <person name="Mount S.M."/>
            <person name="Mu X."/>
            <person name="Myers E."/>
            <person name="Negre B."/>
            <person name="Newfeld S."/>
            <person name="Nielsen R."/>
            <person name="Noor M.A."/>
            <person name="O'Grady P."/>
            <person name="Pachter L."/>
            <person name="Papaceit M."/>
            <person name="Parisi M.J."/>
            <person name="Parisi M."/>
            <person name="Parts L."/>
            <person name="Pedersen J.S."/>
            <person name="Pesole G."/>
            <person name="Phillippy A.M."/>
            <person name="Ponting C.P."/>
            <person name="Pop M."/>
            <person name="Porcelli D."/>
            <person name="Powell J.R."/>
            <person name="Prohaska S."/>
            <person name="Pruitt K."/>
            <person name="Puig M."/>
            <person name="Quesneville H."/>
            <person name="Ram K.R."/>
            <person name="Rand D."/>
            <person name="Rasmussen M.D."/>
            <person name="Reed L.K."/>
            <person name="Reenan R."/>
            <person name="Reily A."/>
            <person name="Remington K.A."/>
            <person name="Rieger T.T."/>
            <person name="Ritchie M.G."/>
            <person name="Robin C."/>
            <person name="Rogers Y.H."/>
            <person name="Rohde C."/>
            <person name="Rozas J."/>
            <person name="Rubenfield M.J."/>
            <person name="Ruiz A."/>
            <person name="Russo S."/>
            <person name="Salzberg S.L."/>
            <person name="Sanchez-Gracia A."/>
            <person name="Saranga D.J."/>
            <person name="Sato H."/>
            <person name="Schaeffer S.W."/>
            <person name="Schatz M.C."/>
            <person name="Schlenke T."/>
            <person name="Schwartz R."/>
            <person name="Segarra C."/>
            <person name="Singh R.S."/>
            <person name="Sirot L."/>
            <person name="Sirota M."/>
            <person name="Sisneros N.B."/>
            <person name="Smith C.D."/>
            <person name="Smith T.F."/>
            <person name="Spieth J."/>
            <person name="Stage D.E."/>
            <person name="Stark A."/>
            <person name="Stephan W."/>
            <person name="Strausberg R.L."/>
            <person name="Strempel S."/>
            <person name="Sturgill D."/>
            <person name="Sutton G."/>
            <person name="Sutton G.G."/>
            <person name="Tao W."/>
            <person name="Teichmann S."/>
            <person name="Tobari Y.N."/>
            <person name="Tomimura Y."/>
            <person name="Tsolas J.M."/>
            <person name="Valente V.L."/>
            <person name="Venter E."/>
            <person name="Venter J.C."/>
            <person name="Vicario S."/>
            <person name="Vieira F.G."/>
            <person name="Vilella A.J."/>
            <person name="Villasante A."/>
            <person name="Walenz B."/>
            <person name="Wang J."/>
            <person name="Wasserman M."/>
            <person name="Watts T."/>
            <person name="Wilson D."/>
            <person name="Wilson R.K."/>
            <person name="Wing R.A."/>
            <person name="Wolfner M.F."/>
            <person name="Wong A."/>
            <person name="Wong G.K."/>
            <person name="Wu C.I."/>
            <person name="Wu G."/>
            <person name="Yamamoto D."/>
            <person name="Yang H.P."/>
            <person name="Yang S.P."/>
            <person name="Yorke J.A."/>
            <person name="Yoshida K."/>
            <person name="Zdobnov E."/>
            <person name="Zhang P."/>
            <person name="Zhang Y."/>
            <person name="Zimin A.V."/>
            <person name="Baldwin J."/>
            <person name="Abdouelleil A."/>
            <person name="Abdulkadir J."/>
            <person name="Abebe A."/>
            <person name="Abera B."/>
            <person name="Abreu J."/>
            <person name="Acer S.C."/>
            <person name="Aftuck L."/>
            <person name="Alexander A."/>
            <person name="An P."/>
            <person name="Anderson E."/>
            <person name="Anderson S."/>
            <person name="Arachi H."/>
            <person name="Azer M."/>
            <person name="Bachantsang P."/>
            <person name="Barry A."/>
            <person name="Bayul T."/>
            <person name="Berlin A."/>
            <person name="Bessette D."/>
            <person name="Bloom T."/>
            <person name="Blye J."/>
            <person name="Boguslavskiy L."/>
            <person name="Bonnet C."/>
            <person name="Boukhgalter B."/>
            <person name="Bourzgui I."/>
            <person name="Brown A."/>
            <person name="Cahill P."/>
            <person name="Channer S."/>
            <person name="Cheshatsang Y."/>
            <person name="Chuda L."/>
            <person name="Citroen M."/>
            <person name="Collymore A."/>
            <person name="Cooke P."/>
            <person name="Costello M."/>
            <person name="D'Aco K."/>
            <person name="Daza R."/>
            <person name="De Haan G."/>
            <person name="DeGray S."/>
            <person name="DeMaso C."/>
            <person name="Dhargay N."/>
            <person name="Dooley K."/>
            <person name="Dooley E."/>
            <person name="Doricent M."/>
            <person name="Dorje P."/>
            <person name="Dorjee K."/>
            <person name="Dupes A."/>
            <person name="Elong R."/>
            <person name="Falk J."/>
            <person name="Farina A."/>
            <person name="Faro S."/>
            <person name="Ferguson D."/>
            <person name="Fisher S."/>
            <person name="Foley C.D."/>
            <person name="Franke A."/>
            <person name="Friedrich D."/>
            <person name="Gadbois L."/>
            <person name="Gearin G."/>
            <person name="Gearin C.R."/>
            <person name="Giannoukos G."/>
            <person name="Goode T."/>
            <person name="Graham J."/>
            <person name="Grandbois E."/>
            <person name="Grewal S."/>
            <person name="Gyaltsen K."/>
            <person name="Hafez N."/>
            <person name="Hagos B."/>
            <person name="Hall J."/>
            <person name="Henson C."/>
            <person name="Hollinger A."/>
            <person name="Honan T."/>
            <person name="Huard M.D."/>
            <person name="Hughes L."/>
            <person name="Hurhula B."/>
            <person name="Husby M.E."/>
            <person name="Kamat A."/>
            <person name="Kanga B."/>
            <person name="Kashin S."/>
            <person name="Khazanovich D."/>
            <person name="Kisner P."/>
            <person name="Lance K."/>
            <person name="Lara M."/>
            <person name="Lee W."/>
            <person name="Lennon N."/>
            <person name="Letendre F."/>
            <person name="LeVine R."/>
            <person name="Lipovsky A."/>
            <person name="Liu X."/>
            <person name="Liu J."/>
            <person name="Liu S."/>
            <person name="Lokyitsang T."/>
            <person name="Lokyitsang Y."/>
            <person name="Lubonja R."/>
            <person name="Lui A."/>
            <person name="MacDonald P."/>
            <person name="Magnisalis V."/>
            <person name="Maru K."/>
            <person name="Matthews C."/>
            <person name="McCusker W."/>
            <person name="McDonough S."/>
            <person name="Mehta T."/>
            <person name="Meldrim J."/>
            <person name="Meneus L."/>
            <person name="Mihai O."/>
            <person name="Mihalev A."/>
            <person name="Mihova T."/>
            <person name="Mittelman R."/>
            <person name="Mlenga V."/>
            <person name="Montmayeur A."/>
            <person name="Mulrain L."/>
            <person name="Navidi A."/>
            <person name="Naylor J."/>
            <person name="Negash T."/>
            <person name="Nguyen T."/>
            <person name="Nguyen N."/>
            <person name="Nicol R."/>
            <person name="Norbu C."/>
            <person name="Norbu N."/>
            <person name="Novod N."/>
            <person name="O'Neill B."/>
            <person name="Osman S."/>
            <person name="Markiewicz E."/>
            <person name="Oyono O.L."/>
            <person name="Patti C."/>
            <person name="Phunkhang P."/>
            <person name="Pierre F."/>
            <person name="Priest M."/>
            <person name="Raghuraman S."/>
            <person name="Rege F."/>
            <person name="Reyes R."/>
            <person name="Rise C."/>
            <person name="Rogov P."/>
            <person name="Ross K."/>
            <person name="Ryan E."/>
            <person name="Settipalli S."/>
            <person name="Shea T."/>
            <person name="Sherpa N."/>
            <person name="Shi L."/>
            <person name="Shih D."/>
            <person name="Sparrow T."/>
            <person name="Spaulding J."/>
            <person name="Stalker J."/>
            <person name="Stange-Thomann N."/>
            <person name="Stavropoulos S."/>
            <person name="Stone C."/>
            <person name="Strader C."/>
            <person name="Tesfaye S."/>
            <person name="Thomson T."/>
            <person name="Thoulutsang Y."/>
            <person name="Thoulutsang D."/>
            <person name="Topham K."/>
            <person name="Topping I."/>
            <person name="Tsamla T."/>
            <person name="Vassiliev H."/>
            <person name="Vo A."/>
            <person name="Wangchuk T."/>
            <person name="Wangdi T."/>
            <person name="Weiand M."/>
            <person name="Wilkinson J."/>
            <person name="Wilson A."/>
            <person name="Yadav S."/>
            <person name="Young G."/>
            <person name="Yu Q."/>
            <person name="Zembek L."/>
            <person name="Zhong D."/>
            <person name="Zimmer A."/>
            <person name="Zwirko Z."/>
            <person name="Jaffe D.B."/>
            <person name="Alvarez P."/>
            <person name="Brockman W."/>
            <person name="Butler J."/>
            <person name="Chin C."/>
            <person name="Gnerre S."/>
            <person name="Grabherr M."/>
            <person name="Kleber M."/>
            <person name="Mauceli E."/>
            <person name="MacCallum I."/>
        </authorList>
    </citation>
    <scope>NUCLEOTIDE SEQUENCE [LARGE SCALE GENOMIC DNA]</scope>
    <source>
        <strain evidence="3">Tucson 14030-0811.24</strain>
    </source>
</reference>
<feature type="compositionally biased region" description="Polar residues" evidence="1">
    <location>
        <begin position="32"/>
        <end position="43"/>
    </location>
</feature>
<gene>
    <name evidence="2" type="primary">Dwil\GK22955</name>
    <name evidence="2" type="ORF">Dwil_GK22955</name>
</gene>
<dbReference type="InParanoid" id="B4NN50"/>
<dbReference type="eggNOG" id="ENOG502T9A9">
    <property type="taxonomic scope" value="Eukaryota"/>
</dbReference>
<feature type="compositionally biased region" description="Polar residues" evidence="1">
    <location>
        <begin position="8"/>
        <end position="17"/>
    </location>
</feature>
<evidence type="ECO:0000313" key="2">
    <source>
        <dbReference type="EMBL" id="EDW85789.1"/>
    </source>
</evidence>
<dbReference type="KEGG" id="dwi:6652530"/>
<accession>B4NN50</accession>
<proteinExistence type="predicted"/>
<dbReference type="EMBL" id="CH964282">
    <property type="protein sequence ID" value="EDW85789.1"/>
    <property type="molecule type" value="Genomic_DNA"/>
</dbReference>
<protein>
    <submittedName>
        <fullName evidence="2">Uncharacterized protein</fullName>
    </submittedName>
</protein>
<evidence type="ECO:0000313" key="3">
    <source>
        <dbReference type="Proteomes" id="UP000007798"/>
    </source>
</evidence>
<keyword evidence="3" id="KW-1185">Reference proteome</keyword>
<feature type="compositionally biased region" description="Low complexity" evidence="1">
    <location>
        <begin position="18"/>
        <end position="31"/>
    </location>
</feature>
<organism evidence="2 3">
    <name type="scientific">Drosophila willistoni</name>
    <name type="common">Fruit fly</name>
    <dbReference type="NCBI Taxonomy" id="7260"/>
    <lineage>
        <taxon>Eukaryota</taxon>
        <taxon>Metazoa</taxon>
        <taxon>Ecdysozoa</taxon>
        <taxon>Arthropoda</taxon>
        <taxon>Hexapoda</taxon>
        <taxon>Insecta</taxon>
        <taxon>Pterygota</taxon>
        <taxon>Neoptera</taxon>
        <taxon>Endopterygota</taxon>
        <taxon>Diptera</taxon>
        <taxon>Brachycera</taxon>
        <taxon>Muscomorpha</taxon>
        <taxon>Ephydroidea</taxon>
        <taxon>Drosophilidae</taxon>
        <taxon>Drosophila</taxon>
        <taxon>Sophophora</taxon>
    </lineage>
</organism>
<dbReference type="OMA" id="HCDAKRK"/>
<dbReference type="Proteomes" id="UP000007798">
    <property type="component" value="Unassembled WGS sequence"/>
</dbReference>
<name>B4NN50_DROWI</name>
<dbReference type="HOGENOM" id="CLU_2592244_0_0_1"/>
<feature type="region of interest" description="Disordered" evidence="1">
    <location>
        <begin position="1"/>
        <end position="62"/>
    </location>
</feature>
<dbReference type="PhylomeDB" id="B4NN50"/>
<dbReference type="OrthoDB" id="8041226at2759"/>
<dbReference type="AlphaFoldDB" id="B4NN50"/>